<accession>A0A8K0TUX0</accession>
<evidence type="ECO:0000313" key="3">
    <source>
        <dbReference type="Proteomes" id="UP000813385"/>
    </source>
</evidence>
<feature type="compositionally biased region" description="Basic and acidic residues" evidence="1">
    <location>
        <begin position="54"/>
        <end position="69"/>
    </location>
</feature>
<name>A0A8K0TUX0_9PEZI</name>
<evidence type="ECO:0000313" key="2">
    <source>
        <dbReference type="EMBL" id="KAH7375358.1"/>
    </source>
</evidence>
<keyword evidence="3" id="KW-1185">Reference proteome</keyword>
<comment type="caution">
    <text evidence="2">The sequence shown here is derived from an EMBL/GenBank/DDBJ whole genome shotgun (WGS) entry which is preliminary data.</text>
</comment>
<feature type="region of interest" description="Disordered" evidence="1">
    <location>
        <begin position="18"/>
        <end position="72"/>
    </location>
</feature>
<protein>
    <submittedName>
        <fullName evidence="2">Uncharacterized protein</fullName>
    </submittedName>
</protein>
<gene>
    <name evidence="2" type="ORF">B0T11DRAFT_8636</name>
</gene>
<proteinExistence type="predicted"/>
<dbReference type="Proteomes" id="UP000813385">
    <property type="component" value="Unassembled WGS sequence"/>
</dbReference>
<dbReference type="AlphaFoldDB" id="A0A8K0TUX0"/>
<sequence length="215" mass="23384">MSSPTTIRGAVCRGYSRGSLRTRWKRRENDERRESKRRGNGRTESEAQIPNSKSRAEARRHAPTRDTHAHARPALARSLSLPSLPFPLLGLIGLQPLVALSPSGHFPSQTRDEASTGAAPSERSSSFKLKLSLPVSFQPPGTTPADQGPSVDRRATGAAASQTPTGNLNLRLRGGSRETKRLEWNLIARKKDQRTRLVVAARCPAPCRGRGPCVA</sequence>
<dbReference type="EMBL" id="JAGPXD010000001">
    <property type="protein sequence ID" value="KAH7375358.1"/>
    <property type="molecule type" value="Genomic_DNA"/>
</dbReference>
<organism evidence="2 3">
    <name type="scientific">Plectosphaerella cucumerina</name>
    <dbReference type="NCBI Taxonomy" id="40658"/>
    <lineage>
        <taxon>Eukaryota</taxon>
        <taxon>Fungi</taxon>
        <taxon>Dikarya</taxon>
        <taxon>Ascomycota</taxon>
        <taxon>Pezizomycotina</taxon>
        <taxon>Sordariomycetes</taxon>
        <taxon>Hypocreomycetidae</taxon>
        <taxon>Glomerellales</taxon>
        <taxon>Plectosphaerellaceae</taxon>
        <taxon>Plectosphaerella</taxon>
    </lineage>
</organism>
<feature type="compositionally biased region" description="Polar residues" evidence="1">
    <location>
        <begin position="159"/>
        <end position="168"/>
    </location>
</feature>
<reference evidence="2" key="1">
    <citation type="journal article" date="2021" name="Nat. Commun.">
        <title>Genetic determinants of endophytism in the Arabidopsis root mycobiome.</title>
        <authorList>
            <person name="Mesny F."/>
            <person name="Miyauchi S."/>
            <person name="Thiergart T."/>
            <person name="Pickel B."/>
            <person name="Atanasova L."/>
            <person name="Karlsson M."/>
            <person name="Huettel B."/>
            <person name="Barry K.W."/>
            <person name="Haridas S."/>
            <person name="Chen C."/>
            <person name="Bauer D."/>
            <person name="Andreopoulos W."/>
            <person name="Pangilinan J."/>
            <person name="LaButti K."/>
            <person name="Riley R."/>
            <person name="Lipzen A."/>
            <person name="Clum A."/>
            <person name="Drula E."/>
            <person name="Henrissat B."/>
            <person name="Kohler A."/>
            <person name="Grigoriev I.V."/>
            <person name="Martin F.M."/>
            <person name="Hacquard S."/>
        </authorList>
    </citation>
    <scope>NUCLEOTIDE SEQUENCE</scope>
    <source>
        <strain evidence="2">MPI-CAGE-AT-0016</strain>
    </source>
</reference>
<evidence type="ECO:0000256" key="1">
    <source>
        <dbReference type="SAM" id="MobiDB-lite"/>
    </source>
</evidence>
<feature type="region of interest" description="Disordered" evidence="1">
    <location>
        <begin position="105"/>
        <end position="172"/>
    </location>
</feature>